<proteinExistence type="predicted"/>
<dbReference type="PANTHER" id="PTHR35393">
    <property type="entry name" value="CHROMOSOME 1, WHOLE GENOME SHOTGUN SEQUENCE"/>
    <property type="match status" value="1"/>
</dbReference>
<feature type="domain" description="SigF-like NTF2-like" evidence="2">
    <location>
        <begin position="1"/>
        <end position="111"/>
    </location>
</feature>
<feature type="transmembrane region" description="Helical" evidence="1">
    <location>
        <begin position="28"/>
        <end position="51"/>
    </location>
</feature>
<feature type="transmembrane region" description="Helical" evidence="1">
    <location>
        <begin position="89"/>
        <end position="113"/>
    </location>
</feature>
<name>A0A8H3EE43_9LECA</name>
<evidence type="ECO:0000256" key="1">
    <source>
        <dbReference type="SAM" id="Phobius"/>
    </source>
</evidence>
<dbReference type="Pfam" id="PF24840">
    <property type="entry name" value="NTF2_SigF"/>
    <property type="match status" value="1"/>
</dbReference>
<dbReference type="InterPro" id="IPR057514">
    <property type="entry name" value="NTF2_SigF"/>
</dbReference>
<dbReference type="PANTHER" id="PTHR35393:SF1">
    <property type="entry name" value="SNOAL-LIKE DOMAIN-CONTAINING PROTEIN"/>
    <property type="match status" value="1"/>
</dbReference>
<dbReference type="OrthoDB" id="2344312at2759"/>
<keyword evidence="4" id="KW-1185">Reference proteome</keyword>
<protein>
    <recommendedName>
        <fullName evidence="2">SigF-like NTF2-like domain-containing protein</fullName>
    </recommendedName>
</protein>
<keyword evidence="1" id="KW-1133">Transmembrane helix</keyword>
<comment type="caution">
    <text evidence="3">The sequence shown here is derived from an EMBL/GenBank/DDBJ whole genome shotgun (WGS) entry which is preliminary data.</text>
</comment>
<sequence length="137" mass="15723">MSPRIEIDIESIAFDAQSLRLYVTMHQVFRIWAIPYFSASVTLTTVLQLVAKPYPTPHHPNRHDVYFIQSQNDLYQVNEWIKFASPLGILSLFIFAWQLIATGLCVLGAITFWPVSWIEQNVIGGNRERGFKEVVKG</sequence>
<reference evidence="3" key="1">
    <citation type="submission" date="2021-03" db="EMBL/GenBank/DDBJ databases">
        <authorList>
            <person name="Tagirdzhanova G."/>
        </authorList>
    </citation>
    <scope>NUCLEOTIDE SEQUENCE</scope>
</reference>
<evidence type="ECO:0000259" key="2">
    <source>
        <dbReference type="Pfam" id="PF24840"/>
    </source>
</evidence>
<evidence type="ECO:0000313" key="4">
    <source>
        <dbReference type="Proteomes" id="UP000664521"/>
    </source>
</evidence>
<organism evidence="3 4">
    <name type="scientific">Heterodermia speciosa</name>
    <dbReference type="NCBI Taxonomy" id="116794"/>
    <lineage>
        <taxon>Eukaryota</taxon>
        <taxon>Fungi</taxon>
        <taxon>Dikarya</taxon>
        <taxon>Ascomycota</taxon>
        <taxon>Pezizomycotina</taxon>
        <taxon>Lecanoromycetes</taxon>
        <taxon>OSLEUM clade</taxon>
        <taxon>Lecanoromycetidae</taxon>
        <taxon>Caliciales</taxon>
        <taxon>Physciaceae</taxon>
        <taxon>Heterodermia</taxon>
    </lineage>
</organism>
<dbReference type="AlphaFoldDB" id="A0A8H3EE43"/>
<keyword evidence="1" id="KW-0472">Membrane</keyword>
<dbReference type="EMBL" id="CAJPDS010000003">
    <property type="protein sequence ID" value="CAF9905146.1"/>
    <property type="molecule type" value="Genomic_DNA"/>
</dbReference>
<evidence type="ECO:0000313" key="3">
    <source>
        <dbReference type="EMBL" id="CAF9905146.1"/>
    </source>
</evidence>
<dbReference type="Proteomes" id="UP000664521">
    <property type="component" value="Unassembled WGS sequence"/>
</dbReference>
<gene>
    <name evidence="3" type="ORF">HETSPECPRED_004892</name>
</gene>
<accession>A0A8H3EE43</accession>
<keyword evidence="1" id="KW-0812">Transmembrane</keyword>